<proteinExistence type="inferred from homology"/>
<dbReference type="GO" id="GO:0046103">
    <property type="term" value="P:inosine biosynthetic process"/>
    <property type="evidence" value="ECO:0007669"/>
    <property type="project" value="TreeGrafter"/>
</dbReference>
<keyword evidence="12" id="KW-1185">Reference proteome</keyword>
<feature type="domain" description="Adenosine deaminase" evidence="10">
    <location>
        <begin position="11"/>
        <end position="316"/>
    </location>
</feature>
<evidence type="ECO:0000256" key="6">
    <source>
        <dbReference type="ARBA" id="ARBA00022801"/>
    </source>
</evidence>
<dbReference type="UniPathway" id="UPA00606"/>
<dbReference type="PANTHER" id="PTHR11409:SF42">
    <property type="entry name" value="ADENOSINE DEAMINASE-LIKE PROTEIN"/>
    <property type="match status" value="1"/>
</dbReference>
<keyword evidence="5" id="KW-0660">Purine salvage</keyword>
<evidence type="ECO:0000256" key="9">
    <source>
        <dbReference type="ARBA" id="ARBA00048787"/>
    </source>
</evidence>
<dbReference type="PANTHER" id="PTHR11409">
    <property type="entry name" value="ADENOSINE DEAMINASE"/>
    <property type="match status" value="1"/>
</dbReference>
<evidence type="ECO:0000256" key="1">
    <source>
        <dbReference type="ARBA" id="ARBA00001947"/>
    </source>
</evidence>
<evidence type="ECO:0000259" key="10">
    <source>
        <dbReference type="Pfam" id="PF00962"/>
    </source>
</evidence>
<dbReference type="Proteomes" id="UP000053237">
    <property type="component" value="Unassembled WGS sequence"/>
</dbReference>
<evidence type="ECO:0000313" key="12">
    <source>
        <dbReference type="Proteomes" id="UP000053237"/>
    </source>
</evidence>
<name>A0A024G5Y5_9STRA</name>
<comment type="similarity">
    <text evidence="3">Belongs to the metallo-dependent hydrolases superfamily. Adenosine and AMP deaminases family.</text>
</comment>
<dbReference type="GO" id="GO:0006166">
    <property type="term" value="P:purine ribonucleoside salvage"/>
    <property type="evidence" value="ECO:0007669"/>
    <property type="project" value="UniProtKB-KW"/>
</dbReference>
<dbReference type="FunCoup" id="A0A024G5Y5">
    <property type="interactions" value="30"/>
</dbReference>
<keyword evidence="4" id="KW-0479">Metal-binding</keyword>
<dbReference type="InterPro" id="IPR001365">
    <property type="entry name" value="A_deaminase_dom"/>
</dbReference>
<dbReference type="Pfam" id="PF00962">
    <property type="entry name" value="A_deaminase"/>
    <property type="match status" value="1"/>
</dbReference>
<gene>
    <name evidence="11" type="ORF">BN9_028620</name>
</gene>
<keyword evidence="7" id="KW-0862">Zinc</keyword>
<dbReference type="GO" id="GO:0046872">
    <property type="term" value="F:metal ion binding"/>
    <property type="evidence" value="ECO:0007669"/>
    <property type="project" value="UniProtKB-KW"/>
</dbReference>
<dbReference type="InParanoid" id="A0A024G5Y5"/>
<dbReference type="OrthoDB" id="272271at2759"/>
<comment type="pathway">
    <text evidence="2">Purine metabolism; purine nucleoside salvage.</text>
</comment>
<dbReference type="EMBL" id="CAIX01000029">
    <property type="protein sequence ID" value="CCI42078.1"/>
    <property type="molecule type" value="Genomic_DNA"/>
</dbReference>
<accession>A0A024G5Y5</accession>
<evidence type="ECO:0000256" key="4">
    <source>
        <dbReference type="ARBA" id="ARBA00022723"/>
    </source>
</evidence>
<sequence>MDLSVWCHRMPKVELHAHLHGCIRHDTLRELMADKMHIDWEVTSIDGCFQMFEAIHEIITSRDHLVRIVSEIIEDFSNENVRYLELRTTPRKLDLVCSYHEYIATIISVIEQHQAQIKVRLLLSINRNKSVPDAMDIVRLALDWMAMSKYIVGVDFSGNALSYDSKFIKFLPVLYLAREGGLKVTVHFAEHPDEIEAQQILSFRPDRVGHACCLSEELYREMTEARVPIEVCLTSNAVTMGSFEYKSFGYKKLNKHPHRELILNMHTTKYPICICTDDPGILETSPTKEYIRASIAFGLTFEQLLTIARNAISIIFDKSELQDLEQAFDEFSEAQLPDSHVRICKLQCGTAVEKHSILAGR</sequence>
<dbReference type="STRING" id="65357.A0A024G5Y5"/>
<comment type="catalytic activity">
    <reaction evidence="9">
        <text>N(6)-methyl-AMP + H2O + H(+) = IMP + methylamine</text>
        <dbReference type="Rhea" id="RHEA:16001"/>
        <dbReference type="ChEBI" id="CHEBI:15377"/>
        <dbReference type="ChEBI" id="CHEBI:15378"/>
        <dbReference type="ChEBI" id="CHEBI:58053"/>
        <dbReference type="ChEBI" id="CHEBI:59338"/>
        <dbReference type="ChEBI" id="CHEBI:144842"/>
    </reaction>
    <physiologicalReaction direction="left-to-right" evidence="9">
        <dbReference type="Rhea" id="RHEA:16002"/>
    </physiologicalReaction>
</comment>
<dbReference type="Gene3D" id="3.20.20.140">
    <property type="entry name" value="Metal-dependent hydrolases"/>
    <property type="match status" value="1"/>
</dbReference>
<evidence type="ECO:0000256" key="7">
    <source>
        <dbReference type="ARBA" id="ARBA00022833"/>
    </source>
</evidence>
<evidence type="ECO:0000313" key="11">
    <source>
        <dbReference type="EMBL" id="CCI42078.1"/>
    </source>
</evidence>
<dbReference type="GO" id="GO:0009117">
    <property type="term" value="P:nucleotide metabolic process"/>
    <property type="evidence" value="ECO:0007669"/>
    <property type="project" value="UniProtKB-KW"/>
</dbReference>
<dbReference type="AlphaFoldDB" id="A0A024G5Y5"/>
<dbReference type="InterPro" id="IPR032466">
    <property type="entry name" value="Metal_Hydrolase"/>
</dbReference>
<dbReference type="SUPFAM" id="SSF51556">
    <property type="entry name" value="Metallo-dependent hydrolases"/>
    <property type="match status" value="1"/>
</dbReference>
<evidence type="ECO:0000256" key="2">
    <source>
        <dbReference type="ARBA" id="ARBA00005058"/>
    </source>
</evidence>
<evidence type="ECO:0000256" key="3">
    <source>
        <dbReference type="ARBA" id="ARBA00006676"/>
    </source>
</evidence>
<protein>
    <recommendedName>
        <fullName evidence="10">Adenosine deaminase domain-containing protein</fullName>
    </recommendedName>
</protein>
<keyword evidence="6" id="KW-0378">Hydrolase</keyword>
<organism evidence="11 12">
    <name type="scientific">Albugo candida</name>
    <dbReference type="NCBI Taxonomy" id="65357"/>
    <lineage>
        <taxon>Eukaryota</taxon>
        <taxon>Sar</taxon>
        <taxon>Stramenopiles</taxon>
        <taxon>Oomycota</taxon>
        <taxon>Peronosporomycetes</taxon>
        <taxon>Albuginales</taxon>
        <taxon>Albuginaceae</taxon>
        <taxon>Albugo</taxon>
    </lineage>
</organism>
<dbReference type="GO" id="GO:0004000">
    <property type="term" value="F:adenosine deaminase activity"/>
    <property type="evidence" value="ECO:0007669"/>
    <property type="project" value="TreeGrafter"/>
</dbReference>
<dbReference type="InterPro" id="IPR006330">
    <property type="entry name" value="Ado/ade_deaminase"/>
</dbReference>
<evidence type="ECO:0000256" key="5">
    <source>
        <dbReference type="ARBA" id="ARBA00022726"/>
    </source>
</evidence>
<comment type="caution">
    <text evidence="11">The sequence shown here is derived from an EMBL/GenBank/DDBJ whole genome shotgun (WGS) entry which is preliminary data.</text>
</comment>
<comment type="cofactor">
    <cofactor evidence="1">
        <name>Zn(2+)</name>
        <dbReference type="ChEBI" id="CHEBI:29105"/>
    </cofactor>
</comment>
<reference evidence="11 12" key="1">
    <citation type="submission" date="2012-05" db="EMBL/GenBank/DDBJ databases">
        <title>Recombination and specialization in a pathogen metapopulation.</title>
        <authorList>
            <person name="Gardiner A."/>
            <person name="Kemen E."/>
            <person name="Schultz-Larsen T."/>
            <person name="MacLean D."/>
            <person name="Van Oosterhout C."/>
            <person name="Jones J.D.G."/>
        </authorList>
    </citation>
    <scope>NUCLEOTIDE SEQUENCE [LARGE SCALE GENOMIC DNA]</scope>
    <source>
        <strain evidence="11 12">Ac Nc2</strain>
    </source>
</reference>
<evidence type="ECO:0000256" key="8">
    <source>
        <dbReference type="ARBA" id="ARBA00023080"/>
    </source>
</evidence>
<keyword evidence="8" id="KW-0546">Nucleotide metabolism</keyword>
<dbReference type="GO" id="GO:0006154">
    <property type="term" value="P:adenosine catabolic process"/>
    <property type="evidence" value="ECO:0007669"/>
    <property type="project" value="TreeGrafter"/>
</dbReference>